<keyword evidence="3" id="KW-0804">Transcription</keyword>
<organism evidence="6 7">
    <name type="scientific">Blastopirellula marina</name>
    <dbReference type="NCBI Taxonomy" id="124"/>
    <lineage>
        <taxon>Bacteria</taxon>
        <taxon>Pseudomonadati</taxon>
        <taxon>Planctomycetota</taxon>
        <taxon>Planctomycetia</taxon>
        <taxon>Pirellulales</taxon>
        <taxon>Pirellulaceae</taxon>
        <taxon>Blastopirellula</taxon>
    </lineage>
</organism>
<dbReference type="GO" id="GO:0003700">
    <property type="term" value="F:DNA-binding transcription factor activity"/>
    <property type="evidence" value="ECO:0007669"/>
    <property type="project" value="TreeGrafter"/>
</dbReference>
<evidence type="ECO:0000313" key="6">
    <source>
        <dbReference type="EMBL" id="PQO27852.1"/>
    </source>
</evidence>
<dbReference type="SUPFAM" id="SSF46689">
    <property type="entry name" value="Homeodomain-like"/>
    <property type="match status" value="1"/>
</dbReference>
<dbReference type="Gene3D" id="1.10.357.10">
    <property type="entry name" value="Tetracycline Repressor, domain 2"/>
    <property type="match status" value="1"/>
</dbReference>
<evidence type="ECO:0000259" key="5">
    <source>
        <dbReference type="PROSITE" id="PS50977"/>
    </source>
</evidence>
<dbReference type="OrthoDB" id="268339at2"/>
<dbReference type="GO" id="GO:0000976">
    <property type="term" value="F:transcription cis-regulatory region binding"/>
    <property type="evidence" value="ECO:0007669"/>
    <property type="project" value="TreeGrafter"/>
</dbReference>
<dbReference type="Pfam" id="PF00440">
    <property type="entry name" value="TetR_N"/>
    <property type="match status" value="1"/>
</dbReference>
<dbReference type="InterPro" id="IPR036271">
    <property type="entry name" value="Tet_transcr_reg_TetR-rel_C_sf"/>
</dbReference>
<dbReference type="PANTHER" id="PTHR30055:SF234">
    <property type="entry name" value="HTH-TYPE TRANSCRIPTIONAL REGULATOR BETI"/>
    <property type="match status" value="1"/>
</dbReference>
<gene>
    <name evidence="6" type="ORF">C5Y98_26345</name>
</gene>
<evidence type="ECO:0000313" key="7">
    <source>
        <dbReference type="Proteomes" id="UP000239388"/>
    </source>
</evidence>
<accession>A0A2S8F6S2</accession>
<dbReference type="PRINTS" id="PR00455">
    <property type="entry name" value="HTHTETR"/>
</dbReference>
<dbReference type="AlphaFoldDB" id="A0A2S8F6S2"/>
<dbReference type="RefSeq" id="WP_105358995.1">
    <property type="nucleotide sequence ID" value="NZ_PUIB01000026.1"/>
</dbReference>
<evidence type="ECO:0000256" key="3">
    <source>
        <dbReference type="ARBA" id="ARBA00023163"/>
    </source>
</evidence>
<dbReference type="InterPro" id="IPR009057">
    <property type="entry name" value="Homeodomain-like_sf"/>
</dbReference>
<dbReference type="EMBL" id="PUIB01000026">
    <property type="protein sequence ID" value="PQO27852.1"/>
    <property type="molecule type" value="Genomic_DNA"/>
</dbReference>
<reference evidence="6 7" key="1">
    <citation type="submission" date="2018-02" db="EMBL/GenBank/DDBJ databases">
        <title>Comparative genomes isolates from brazilian mangrove.</title>
        <authorList>
            <person name="Araujo J.E."/>
            <person name="Taketani R.G."/>
            <person name="Silva M.C.P."/>
            <person name="Loureco M.V."/>
            <person name="Andreote F.D."/>
        </authorList>
    </citation>
    <scope>NUCLEOTIDE SEQUENCE [LARGE SCALE GENOMIC DNA]</scope>
    <source>
        <strain evidence="6 7">NAP PRIS-MGV</strain>
    </source>
</reference>
<feature type="DNA-binding region" description="H-T-H motif" evidence="4">
    <location>
        <begin position="36"/>
        <end position="55"/>
    </location>
</feature>
<keyword evidence="1" id="KW-0805">Transcription regulation</keyword>
<evidence type="ECO:0000256" key="4">
    <source>
        <dbReference type="PROSITE-ProRule" id="PRU00335"/>
    </source>
</evidence>
<name>A0A2S8F6S2_9BACT</name>
<proteinExistence type="predicted"/>
<dbReference type="InterPro" id="IPR050109">
    <property type="entry name" value="HTH-type_TetR-like_transc_reg"/>
</dbReference>
<protein>
    <submittedName>
        <fullName evidence="6">TetR/AcrR family transcriptional regulator</fullName>
    </submittedName>
</protein>
<evidence type="ECO:0000256" key="1">
    <source>
        <dbReference type="ARBA" id="ARBA00023015"/>
    </source>
</evidence>
<feature type="domain" description="HTH tetR-type" evidence="5">
    <location>
        <begin position="13"/>
        <end position="73"/>
    </location>
</feature>
<dbReference type="Proteomes" id="UP000239388">
    <property type="component" value="Unassembled WGS sequence"/>
</dbReference>
<dbReference type="SUPFAM" id="SSF48498">
    <property type="entry name" value="Tetracyclin repressor-like, C-terminal domain"/>
    <property type="match status" value="1"/>
</dbReference>
<evidence type="ECO:0000256" key="2">
    <source>
        <dbReference type="ARBA" id="ARBA00023125"/>
    </source>
</evidence>
<sequence length="217" mass="24498">MCEKPEPITTKAAKKQQSILTNAMMVFAKEGFRNTDVQIIADLAGVGKGTVYRHFGNKEQLFLATAKFCVERMSQYAQQKVMQEKTLPELIEENGVPLLLRKIMLACAEFYQKHPQTIEIMIQERAEFRESIYPTHLMFREENRSGLDGIMQIGIDRGELRPTNVMQASDAITDLLWGCLISGCLQGQKNKLVERVESAIDLLLNGLVATDRSSNTE</sequence>
<comment type="caution">
    <text evidence="6">The sequence shown here is derived from an EMBL/GenBank/DDBJ whole genome shotgun (WGS) entry which is preliminary data.</text>
</comment>
<dbReference type="InterPro" id="IPR001647">
    <property type="entry name" value="HTH_TetR"/>
</dbReference>
<dbReference type="PANTHER" id="PTHR30055">
    <property type="entry name" value="HTH-TYPE TRANSCRIPTIONAL REGULATOR RUTR"/>
    <property type="match status" value="1"/>
</dbReference>
<dbReference type="PROSITE" id="PS50977">
    <property type="entry name" value="HTH_TETR_2"/>
    <property type="match status" value="1"/>
</dbReference>
<keyword evidence="2 4" id="KW-0238">DNA-binding</keyword>